<reference evidence="2" key="1">
    <citation type="journal article" date="2015" name="Nature">
        <title>Complex archaea that bridge the gap between prokaryotes and eukaryotes.</title>
        <authorList>
            <person name="Spang A."/>
            <person name="Saw J.H."/>
            <person name="Jorgensen S.L."/>
            <person name="Zaremba-Niedzwiedzka K."/>
            <person name="Martijn J."/>
            <person name="Lind A.E."/>
            <person name="van Eijk R."/>
            <person name="Schleper C."/>
            <person name="Guy L."/>
            <person name="Ettema T.J."/>
        </authorList>
    </citation>
    <scope>NUCLEOTIDE SEQUENCE</scope>
</reference>
<organism evidence="2">
    <name type="scientific">marine sediment metagenome</name>
    <dbReference type="NCBI Taxonomy" id="412755"/>
    <lineage>
        <taxon>unclassified sequences</taxon>
        <taxon>metagenomes</taxon>
        <taxon>ecological metagenomes</taxon>
    </lineage>
</organism>
<keyword evidence="1" id="KW-1133">Transmembrane helix</keyword>
<dbReference type="EMBL" id="LAZR01005818">
    <property type="protein sequence ID" value="KKM96902.1"/>
    <property type="molecule type" value="Genomic_DNA"/>
</dbReference>
<feature type="transmembrane region" description="Helical" evidence="1">
    <location>
        <begin position="12"/>
        <end position="34"/>
    </location>
</feature>
<sequence length="55" mass="6513">MLSRGNSIKRPYFFAVPIFYAQIPHIGMNTLFIFDTMEIWIGYKFKMIANVYFGL</sequence>
<protein>
    <submittedName>
        <fullName evidence="2">Uncharacterized protein</fullName>
    </submittedName>
</protein>
<gene>
    <name evidence="2" type="ORF">LCGC14_1173430</name>
</gene>
<proteinExistence type="predicted"/>
<keyword evidence="1" id="KW-0812">Transmembrane</keyword>
<name>A0A0F9PUN9_9ZZZZ</name>
<dbReference type="AlphaFoldDB" id="A0A0F9PUN9"/>
<keyword evidence="1" id="KW-0472">Membrane</keyword>
<evidence type="ECO:0000256" key="1">
    <source>
        <dbReference type="SAM" id="Phobius"/>
    </source>
</evidence>
<evidence type="ECO:0000313" key="2">
    <source>
        <dbReference type="EMBL" id="KKM96902.1"/>
    </source>
</evidence>
<comment type="caution">
    <text evidence="2">The sequence shown here is derived from an EMBL/GenBank/DDBJ whole genome shotgun (WGS) entry which is preliminary data.</text>
</comment>
<accession>A0A0F9PUN9</accession>